<dbReference type="GeneID" id="111011523"/>
<dbReference type="InterPro" id="IPR036612">
    <property type="entry name" value="KH_dom_type_1_sf"/>
</dbReference>
<keyword evidence="2" id="KW-0694">RNA-binding</keyword>
<feature type="region of interest" description="Disordered" evidence="3">
    <location>
        <begin position="549"/>
        <end position="576"/>
    </location>
</feature>
<dbReference type="InterPro" id="IPR004088">
    <property type="entry name" value="KH_dom_type_1"/>
</dbReference>
<name>A0A6J1CHR1_MOMCH</name>
<dbReference type="SUPFAM" id="SSF54791">
    <property type="entry name" value="Eukaryotic type KH-domain (KH-domain type I)"/>
    <property type="match status" value="5"/>
</dbReference>
<dbReference type="CDD" id="cd22460">
    <property type="entry name" value="KH-I_PEPPER_rpt2_like"/>
    <property type="match status" value="1"/>
</dbReference>
<evidence type="ECO:0000313" key="5">
    <source>
        <dbReference type="Proteomes" id="UP000504603"/>
    </source>
</evidence>
<keyword evidence="5" id="KW-1185">Reference proteome</keyword>
<evidence type="ECO:0000256" key="3">
    <source>
        <dbReference type="SAM" id="MobiDB-lite"/>
    </source>
</evidence>
<dbReference type="PANTHER" id="PTHR10288">
    <property type="entry name" value="KH DOMAIN CONTAINING RNA BINDING PROTEIN"/>
    <property type="match status" value="1"/>
</dbReference>
<dbReference type="CDD" id="cd22459">
    <property type="entry name" value="KH-I_PEPPER_rpt1_like"/>
    <property type="match status" value="2"/>
</dbReference>
<feature type="domain" description="K Homology" evidence="4">
    <location>
        <begin position="174"/>
        <end position="250"/>
    </location>
</feature>
<evidence type="ECO:0000256" key="1">
    <source>
        <dbReference type="ARBA" id="ARBA00022737"/>
    </source>
</evidence>
<dbReference type="PROSITE" id="PS50084">
    <property type="entry name" value="KH_TYPE_1"/>
    <property type="match status" value="4"/>
</dbReference>
<proteinExistence type="predicted"/>
<dbReference type="AlphaFoldDB" id="A0A6J1CHR1"/>
<feature type="domain" description="K Homology" evidence="4">
    <location>
        <begin position="417"/>
        <end position="491"/>
    </location>
</feature>
<dbReference type="RefSeq" id="XP_022141016.1">
    <property type="nucleotide sequence ID" value="XM_022285324.1"/>
</dbReference>
<dbReference type="Gene3D" id="3.30.310.210">
    <property type="match status" value="1"/>
</dbReference>
<dbReference type="GO" id="GO:0003723">
    <property type="term" value="F:RNA binding"/>
    <property type="evidence" value="ECO:0007669"/>
    <property type="project" value="UniProtKB-UniRule"/>
</dbReference>
<evidence type="ECO:0000256" key="2">
    <source>
        <dbReference type="PROSITE-ProRule" id="PRU00117"/>
    </source>
</evidence>
<reference evidence="6" key="1">
    <citation type="submission" date="2025-08" db="UniProtKB">
        <authorList>
            <consortium name="RefSeq"/>
        </authorList>
    </citation>
    <scope>IDENTIFICATION</scope>
    <source>
        <strain evidence="6">OHB3-1</strain>
    </source>
</reference>
<dbReference type="InterPro" id="IPR004087">
    <property type="entry name" value="KH_dom"/>
</dbReference>
<dbReference type="SMART" id="SM00322">
    <property type="entry name" value="KH"/>
    <property type="match status" value="5"/>
</dbReference>
<dbReference type="Proteomes" id="UP000504603">
    <property type="component" value="Unplaced"/>
</dbReference>
<evidence type="ECO:0000259" key="4">
    <source>
        <dbReference type="SMART" id="SM00322"/>
    </source>
</evidence>
<sequence>MEKSRSKRNYYYDHQDYDSEAMGRTRPRYNNHYANNNYRHRGSAARPSKPQDQSLMVTTTYRILCHDAKAGGVIGKSGSIIKSIRQHTGAWINVHELAPGDEERIIEISDTRRRDPEGRIPPFSPAQEALFLIHDRILESDMSPGFNGMGYGAEDEDDDYGGVRGGAGGGGGGGRVATRLVVSRMHVGCLLGKGGKIIEQMRMETKTQIRILPRDHNLPRCISMSEEIVQIVGDANAVKNAIAIVSSRLRESQHRDRSHLHGRLHSPERGFPPDDDYVPNISNTGRRLSMDGRTFRSRASNARGNDYSNRQSSFSIEPGAPPVSDNVMPFYGEDLVFRILCPIDKVDSVIGESEGIIELLRNEVGVDIKVSDPVTGSNERILTISSEEGPDDELFPAQEALLHIQTHIVDLIPDKDNVVTTRLLVPSSDIVCLEGRDGSLLEMKRLTGANIQIVPREELPVFVSGADELIQIVGDIKAARDALVELTSRLRSYLYKEPFQKDTSPPVSLGLEESSSNNNVAAREVHSGIDPSSTAYQNVQPFGTAQLLKETGGSSNETSKQNENDRREDLPSGLNRIPVPLVTRSTLEVVIPEPAVPKLITKSKNKLAQISELSGANVTLVEDRPDVTQKIIQISGTPEQAERAQSLLQGFILSMQEDGP</sequence>
<dbReference type="Pfam" id="PF00013">
    <property type="entry name" value="KH_1"/>
    <property type="match status" value="4"/>
</dbReference>
<feature type="domain" description="K Homology" evidence="4">
    <location>
        <begin position="583"/>
        <end position="653"/>
    </location>
</feature>
<dbReference type="Gene3D" id="3.30.1370.10">
    <property type="entry name" value="K Homology domain, type 1"/>
    <property type="match status" value="3"/>
</dbReference>
<feature type="compositionally biased region" description="Polar residues" evidence="3">
    <location>
        <begin position="297"/>
        <end position="315"/>
    </location>
</feature>
<accession>A0A6J1CHR1</accession>
<gene>
    <name evidence="6" type="primary">LOC111011523</name>
</gene>
<dbReference type="OrthoDB" id="442947at2759"/>
<feature type="domain" description="K Homology" evidence="4">
    <location>
        <begin position="57"/>
        <end position="138"/>
    </location>
</feature>
<keyword evidence="1" id="KW-0677">Repeat</keyword>
<feature type="domain" description="K Homology" evidence="4">
    <location>
        <begin position="333"/>
        <end position="406"/>
    </location>
</feature>
<organism evidence="5 6">
    <name type="scientific">Momordica charantia</name>
    <name type="common">Bitter gourd</name>
    <name type="synonym">Balsam pear</name>
    <dbReference type="NCBI Taxonomy" id="3673"/>
    <lineage>
        <taxon>Eukaryota</taxon>
        <taxon>Viridiplantae</taxon>
        <taxon>Streptophyta</taxon>
        <taxon>Embryophyta</taxon>
        <taxon>Tracheophyta</taxon>
        <taxon>Spermatophyta</taxon>
        <taxon>Magnoliopsida</taxon>
        <taxon>eudicotyledons</taxon>
        <taxon>Gunneridae</taxon>
        <taxon>Pentapetalae</taxon>
        <taxon>rosids</taxon>
        <taxon>fabids</taxon>
        <taxon>Cucurbitales</taxon>
        <taxon>Cucurbitaceae</taxon>
        <taxon>Momordiceae</taxon>
        <taxon>Momordica</taxon>
    </lineage>
</organism>
<feature type="region of interest" description="Disordered" evidence="3">
    <location>
        <begin position="253"/>
        <end position="320"/>
    </location>
</feature>
<evidence type="ECO:0000313" key="6">
    <source>
        <dbReference type="RefSeq" id="XP_022141016.1"/>
    </source>
</evidence>
<feature type="compositionally biased region" description="Basic and acidic residues" evidence="3">
    <location>
        <begin position="560"/>
        <end position="570"/>
    </location>
</feature>
<dbReference type="KEGG" id="mcha:111011523"/>
<protein>
    <submittedName>
        <fullName evidence="6">RNA-binding KH domain-containing protein RCF3</fullName>
    </submittedName>
</protein>